<keyword evidence="1" id="KW-0479">Metal-binding</keyword>
<dbReference type="Pfam" id="PF01753">
    <property type="entry name" value="zf-MYND"/>
    <property type="match status" value="1"/>
</dbReference>
<dbReference type="Proteomes" id="UP001383192">
    <property type="component" value="Unassembled WGS sequence"/>
</dbReference>
<comment type="caution">
    <text evidence="7">The sequence shown here is derived from an EMBL/GenBank/DDBJ whole genome shotgun (WGS) entry which is preliminary data.</text>
</comment>
<accession>A0AAW0B7H6</accession>
<dbReference type="AlphaFoldDB" id="A0AAW0B7H6"/>
<evidence type="ECO:0000259" key="6">
    <source>
        <dbReference type="PROSITE" id="PS50865"/>
    </source>
</evidence>
<evidence type="ECO:0000256" key="2">
    <source>
        <dbReference type="ARBA" id="ARBA00022771"/>
    </source>
</evidence>
<protein>
    <recommendedName>
        <fullName evidence="6">MYND-type domain-containing protein</fullName>
    </recommendedName>
</protein>
<reference evidence="7 8" key="1">
    <citation type="submission" date="2024-01" db="EMBL/GenBank/DDBJ databases">
        <title>A draft genome for a cacao thread blight-causing isolate of Paramarasmius palmivorus.</title>
        <authorList>
            <person name="Baruah I.K."/>
            <person name="Bukari Y."/>
            <person name="Amoako-Attah I."/>
            <person name="Meinhardt L.W."/>
            <person name="Bailey B.A."/>
            <person name="Cohen S.P."/>
        </authorList>
    </citation>
    <scope>NUCLEOTIDE SEQUENCE [LARGE SCALE GENOMIC DNA]</scope>
    <source>
        <strain evidence="7 8">GH-12</strain>
    </source>
</reference>
<dbReference type="PROSITE" id="PS50865">
    <property type="entry name" value="ZF_MYND_2"/>
    <property type="match status" value="1"/>
</dbReference>
<proteinExistence type="predicted"/>
<name>A0AAW0B7H6_9AGAR</name>
<keyword evidence="2 4" id="KW-0863">Zinc-finger</keyword>
<evidence type="ECO:0000256" key="4">
    <source>
        <dbReference type="PROSITE-ProRule" id="PRU00134"/>
    </source>
</evidence>
<evidence type="ECO:0000313" key="8">
    <source>
        <dbReference type="Proteomes" id="UP001383192"/>
    </source>
</evidence>
<keyword evidence="8" id="KW-1185">Reference proteome</keyword>
<feature type="domain" description="MYND-type" evidence="6">
    <location>
        <begin position="469"/>
        <end position="523"/>
    </location>
</feature>
<sequence length="663" mass="74820">MVQHLTLQRLRLMARTSDPKTLRHIRDMLDIPVPGDGDPECVIASRCGDALNALELFALYLLPCYYGRHNQLTVFPGMNEAETWVLLWKWFLLLEGWSPSFGGVKAAPASMHTVEWYNRVIRSIFDIIFVLAHHHATCRLTRMIAKNEALIRFSARVLYGAMSVEDTTLYPIVTVTMHSFWDDKSYDAAGVPELVRSIVQDNPSIDFVSVAVKRFVGLVSPPRILSRIPEVHAVAVAIVQLYPIQRSKVFLSRVSRWFTICFSSVMKDLRRVTRDGRTVTLDLDTELVGKVAIFGSSGWVLDALNAGLLKAMAGVQLFLKVELLRSRLAPVWTHRQDLITEGGALLESLVPHLMTPSVLRVVRRLIEHMDCSSLSVFSKWKWWTDAVAAVYEMRSAYKRSPYRKTAIKRCAYPMCPNQDNSRVSFKVVESDAGDVPVLPVFNLRSMPGWDLSSLQKSGGAIKESPLDVSQDCSADLGDNGLEDDSVDNVSVTPSRVCKGCLQTCYCSSSCQALDWDTRHRDRCNKIRRERKDGIQNNLYCNKGFIRFYVQHMLNRRESDLIDLRSQMTDDQYVVVDFGDALDVLRLAEKAQLPEDVMRFRPQTPLQCSKEDVIVVLCEKQSLVLWMWHGVSDSSDDSDSGDGSDSDSSDSGDDFEELAGKEEE</sequence>
<dbReference type="GO" id="GO:0008270">
    <property type="term" value="F:zinc ion binding"/>
    <property type="evidence" value="ECO:0007669"/>
    <property type="project" value="UniProtKB-KW"/>
</dbReference>
<keyword evidence="3" id="KW-0862">Zinc</keyword>
<organism evidence="7 8">
    <name type="scientific">Paramarasmius palmivorus</name>
    <dbReference type="NCBI Taxonomy" id="297713"/>
    <lineage>
        <taxon>Eukaryota</taxon>
        <taxon>Fungi</taxon>
        <taxon>Dikarya</taxon>
        <taxon>Basidiomycota</taxon>
        <taxon>Agaricomycotina</taxon>
        <taxon>Agaricomycetes</taxon>
        <taxon>Agaricomycetidae</taxon>
        <taxon>Agaricales</taxon>
        <taxon>Marasmiineae</taxon>
        <taxon>Marasmiaceae</taxon>
        <taxon>Paramarasmius</taxon>
    </lineage>
</organism>
<evidence type="ECO:0000256" key="3">
    <source>
        <dbReference type="ARBA" id="ARBA00022833"/>
    </source>
</evidence>
<feature type="compositionally biased region" description="Acidic residues" evidence="5">
    <location>
        <begin position="633"/>
        <end position="656"/>
    </location>
</feature>
<gene>
    <name evidence="7" type="ORF">VNI00_017658</name>
</gene>
<feature type="region of interest" description="Disordered" evidence="5">
    <location>
        <begin position="631"/>
        <end position="663"/>
    </location>
</feature>
<evidence type="ECO:0000313" key="7">
    <source>
        <dbReference type="EMBL" id="KAK7020668.1"/>
    </source>
</evidence>
<evidence type="ECO:0000256" key="5">
    <source>
        <dbReference type="SAM" id="MobiDB-lite"/>
    </source>
</evidence>
<dbReference type="EMBL" id="JAYKXP010000183">
    <property type="protein sequence ID" value="KAK7020668.1"/>
    <property type="molecule type" value="Genomic_DNA"/>
</dbReference>
<dbReference type="InterPro" id="IPR002893">
    <property type="entry name" value="Znf_MYND"/>
</dbReference>
<dbReference type="SUPFAM" id="SSF144232">
    <property type="entry name" value="HIT/MYND zinc finger-like"/>
    <property type="match status" value="1"/>
</dbReference>
<evidence type="ECO:0000256" key="1">
    <source>
        <dbReference type="ARBA" id="ARBA00022723"/>
    </source>
</evidence>
<dbReference type="Gene3D" id="6.10.140.2220">
    <property type="match status" value="1"/>
</dbReference>